<dbReference type="OrthoDB" id="191139at2759"/>
<dbReference type="GO" id="GO:0016491">
    <property type="term" value="F:oxidoreductase activity"/>
    <property type="evidence" value="ECO:0007669"/>
    <property type="project" value="UniProtKB-KW"/>
</dbReference>
<dbReference type="Pfam" id="PF00106">
    <property type="entry name" value="adh_short"/>
    <property type="match status" value="1"/>
</dbReference>
<protein>
    <submittedName>
        <fullName evidence="3">Related to oxidoreductase, short-chain dehydrogenase/reductase family</fullName>
    </submittedName>
</protein>
<accession>A0A1L7XVR6</accession>
<dbReference type="InterPro" id="IPR002347">
    <property type="entry name" value="SDR_fam"/>
</dbReference>
<evidence type="ECO:0000256" key="2">
    <source>
        <dbReference type="ARBA" id="ARBA00023002"/>
    </source>
</evidence>
<evidence type="ECO:0000313" key="3">
    <source>
        <dbReference type="EMBL" id="CZR69152.1"/>
    </source>
</evidence>
<dbReference type="EMBL" id="FJOG01000066">
    <property type="protein sequence ID" value="CZR69152.1"/>
    <property type="molecule type" value="Genomic_DNA"/>
</dbReference>
<keyword evidence="4" id="KW-1185">Reference proteome</keyword>
<reference evidence="3 4" key="1">
    <citation type="submission" date="2016-03" db="EMBL/GenBank/DDBJ databases">
        <authorList>
            <person name="Ploux O."/>
        </authorList>
    </citation>
    <scope>NUCLEOTIDE SEQUENCE [LARGE SCALE GENOMIC DNA]</scope>
    <source>
        <strain evidence="3 4">UAMH 11012</strain>
    </source>
</reference>
<dbReference type="Gene3D" id="3.40.50.720">
    <property type="entry name" value="NAD(P)-binding Rossmann-like Domain"/>
    <property type="match status" value="1"/>
</dbReference>
<evidence type="ECO:0000313" key="4">
    <source>
        <dbReference type="Proteomes" id="UP000184330"/>
    </source>
</evidence>
<sequence>MPKYSPEKDIPDLAGKVILVTGGTAGLGAQTVQSFAAHNPSRIFFTGRSSSRADTLTSDLKIKYPNVPINFLEIDLASLATVKTGVQTFLSTFPPDAKPRLDILICNAGVMALPPGLTNDGYEIQFGTNHVGHALLVKLLLPTLLSTAALPNADVRVIFVASLAFSGHPRGGIVFEDLKTKQDTFLLGTGAWQRYGQSKLANILYAAEMARRYGDKGITSVSIHPGTFNTGLITSLGLANRAMIWITNAGNVKDEAKEGEGSWNSCWAATSKTDGIVNGGFYVPVGVKGKKLRENANETLAGQLWEWTEKELESWALN</sequence>
<dbReference type="Proteomes" id="UP000184330">
    <property type="component" value="Unassembled WGS sequence"/>
</dbReference>
<dbReference type="PRINTS" id="PR00081">
    <property type="entry name" value="GDHRDH"/>
</dbReference>
<dbReference type="AlphaFoldDB" id="A0A1L7XVR6"/>
<comment type="similarity">
    <text evidence="1">Belongs to the short-chain dehydrogenases/reductases (SDR) family.</text>
</comment>
<dbReference type="PANTHER" id="PTHR24320">
    <property type="entry name" value="RETINOL DEHYDROGENASE"/>
    <property type="match status" value="1"/>
</dbReference>
<evidence type="ECO:0000256" key="1">
    <source>
        <dbReference type="ARBA" id="ARBA00006484"/>
    </source>
</evidence>
<name>A0A1L7XVR6_9HELO</name>
<gene>
    <name evidence="3" type="ORF">PAC_19052</name>
</gene>
<keyword evidence="2" id="KW-0560">Oxidoreductase</keyword>
<proteinExistence type="inferred from homology"/>
<dbReference type="STRING" id="576137.A0A1L7XVR6"/>
<dbReference type="InterPro" id="IPR036291">
    <property type="entry name" value="NAD(P)-bd_dom_sf"/>
</dbReference>
<dbReference type="SUPFAM" id="SSF51735">
    <property type="entry name" value="NAD(P)-binding Rossmann-fold domains"/>
    <property type="match status" value="1"/>
</dbReference>
<organism evidence="3 4">
    <name type="scientific">Phialocephala subalpina</name>
    <dbReference type="NCBI Taxonomy" id="576137"/>
    <lineage>
        <taxon>Eukaryota</taxon>
        <taxon>Fungi</taxon>
        <taxon>Dikarya</taxon>
        <taxon>Ascomycota</taxon>
        <taxon>Pezizomycotina</taxon>
        <taxon>Leotiomycetes</taxon>
        <taxon>Helotiales</taxon>
        <taxon>Mollisiaceae</taxon>
        <taxon>Phialocephala</taxon>
        <taxon>Phialocephala fortinii species complex</taxon>
    </lineage>
</organism>
<dbReference type="PANTHER" id="PTHR24320:SF154">
    <property type="entry name" value="OXIDOREDUCTASE, SHORT-CHAIN DEHYDROGENASE_REDUCTASE FAMILY (AFU_ORTHOLOGUE AFUA_2G04560)"/>
    <property type="match status" value="1"/>
</dbReference>